<organism evidence="8 9">
    <name type="scientific">Caldithrix abyssi DSM 13497</name>
    <dbReference type="NCBI Taxonomy" id="880073"/>
    <lineage>
        <taxon>Bacteria</taxon>
        <taxon>Pseudomonadati</taxon>
        <taxon>Calditrichota</taxon>
        <taxon>Calditrichia</taxon>
        <taxon>Calditrichales</taxon>
        <taxon>Calditrichaceae</taxon>
        <taxon>Caldithrix</taxon>
    </lineage>
</organism>
<dbReference type="InterPro" id="IPR000184">
    <property type="entry name" value="Bac_surfAg_D15"/>
</dbReference>
<dbReference type="KEGG" id="caby:Cabys_1040"/>
<evidence type="ECO:0000256" key="2">
    <source>
        <dbReference type="ARBA" id="ARBA00022452"/>
    </source>
</evidence>
<dbReference type="InterPro" id="IPR010827">
    <property type="entry name" value="BamA/TamA_POTRA"/>
</dbReference>
<dbReference type="PANTHER" id="PTHR12815:SF18">
    <property type="entry name" value="SORTING AND ASSEMBLY MACHINERY COMPONENT 50 HOMOLOG"/>
    <property type="match status" value="1"/>
</dbReference>
<feature type="domain" description="POTRA" evidence="6">
    <location>
        <begin position="192"/>
        <end position="266"/>
    </location>
</feature>
<dbReference type="PANTHER" id="PTHR12815">
    <property type="entry name" value="SORTING AND ASSEMBLY MACHINERY SAMM50 PROTEIN FAMILY MEMBER"/>
    <property type="match status" value="1"/>
</dbReference>
<evidence type="ECO:0000256" key="1">
    <source>
        <dbReference type="ARBA" id="ARBA00004370"/>
    </source>
</evidence>
<dbReference type="InterPro" id="IPR039910">
    <property type="entry name" value="D15-like"/>
</dbReference>
<keyword evidence="5" id="KW-0732">Signal</keyword>
<dbReference type="RefSeq" id="WP_006929042.1">
    <property type="nucleotide sequence ID" value="NZ_CM001402.1"/>
</dbReference>
<dbReference type="PaxDb" id="880073-Calab_2251"/>
<keyword evidence="2" id="KW-1134">Transmembrane beta strand</keyword>
<evidence type="ECO:0000256" key="3">
    <source>
        <dbReference type="ARBA" id="ARBA00022692"/>
    </source>
</evidence>
<accession>H1XWM3</accession>
<dbReference type="Gene3D" id="3.10.20.310">
    <property type="entry name" value="membrane protein fhac"/>
    <property type="match status" value="3"/>
</dbReference>
<reference evidence="7 10" key="2">
    <citation type="submission" date="2016-11" db="EMBL/GenBank/DDBJ databases">
        <title>Genomic analysis of Caldithrix abyssi and proposal of a novel bacterial phylum Caldithrichaeota.</title>
        <authorList>
            <person name="Kublanov I."/>
            <person name="Sigalova O."/>
            <person name="Gavrilov S."/>
            <person name="Lebedinsky A."/>
            <person name="Ivanova N."/>
            <person name="Daum C."/>
            <person name="Reddy T."/>
            <person name="Klenk H.P."/>
            <person name="Goker M."/>
            <person name="Reva O."/>
            <person name="Miroshnichenko M."/>
            <person name="Kyprides N."/>
            <person name="Woyke T."/>
            <person name="Gelfand M."/>
        </authorList>
    </citation>
    <scope>NUCLEOTIDE SEQUENCE [LARGE SCALE GENOMIC DNA]</scope>
    <source>
        <strain evidence="7 10">LF13</strain>
    </source>
</reference>
<sequence length="633" mass="72909" precursor="true">MLNKAKKNIKQLFFFALILCNTYAVLAAGRKIDKIHFSKVPFKGDQSLQEIINSREGKLYEPRLVKLDRILLTNYFKNYGFLNVYVRDSVALDPRKNKVTIYYLIDLGKRYFFGGVRFSGLHSITLNQLEPAFKNLRIGEPFLEAKVSEAIRRVEDIYYNSGKPYVQITPEYIYEQDSLIFLYLKIKENATVYIKDIQYEGMKLVLKFLIRRELEIKKGDRYNRRALNKSQQNLYATGLFRYVRFDLEPLAGDSTQAVLKILVQEKEARWIGFRLGVAHDQEIYYGNKLELTLQGGHRNLFGTGRSLNFYLTPSFYYDFGNNKIFNSDNKATLVYVEPWMFYTRTPGVLQLAFEQYRPLNSAHFNIYRSSFDVRKVFSPGVEMNGGFSARKVDLIKEGEIDTTLISLEQVRKSAVYSVSFYAKRDKRKNMFNPHDGSYTDASVSFSYSRGKNENDETEINRYITMTASWQRYQPFRPKVLHFKRWNFTLATRIKIGAIFEPAGNKEIPIDDRFFAGGATTVRGYHEQLLGPAAAYDANGKIVRAAGGKALFLANAEVRMPLFWLLIMETFVDAGNVWAELKDVNPLTIKPTTGIGLAVLTPLGPIRIDFGYKLLPKKSDPSRYAIHAGLYFAF</sequence>
<dbReference type="EMBL" id="CM001402">
    <property type="protein sequence ID" value="EHO41861.1"/>
    <property type="molecule type" value="Genomic_DNA"/>
</dbReference>
<reference evidence="8 9" key="1">
    <citation type="submission" date="2011-09" db="EMBL/GenBank/DDBJ databases">
        <title>The permanent draft genome of Caldithrix abyssi DSM 13497.</title>
        <authorList>
            <consortium name="US DOE Joint Genome Institute (JGI-PGF)"/>
            <person name="Lucas S."/>
            <person name="Han J."/>
            <person name="Lapidus A."/>
            <person name="Bruce D."/>
            <person name="Goodwin L."/>
            <person name="Pitluck S."/>
            <person name="Peters L."/>
            <person name="Kyrpides N."/>
            <person name="Mavromatis K."/>
            <person name="Ivanova N."/>
            <person name="Mikhailova N."/>
            <person name="Chertkov O."/>
            <person name="Detter J.C."/>
            <person name="Tapia R."/>
            <person name="Han C."/>
            <person name="Land M."/>
            <person name="Hauser L."/>
            <person name="Markowitz V."/>
            <person name="Cheng J.-F."/>
            <person name="Hugenholtz P."/>
            <person name="Woyke T."/>
            <person name="Wu D."/>
            <person name="Spring S."/>
            <person name="Brambilla E."/>
            <person name="Klenk H.-P."/>
            <person name="Eisen J.A."/>
        </authorList>
    </citation>
    <scope>NUCLEOTIDE SEQUENCE [LARGE SCALE GENOMIC DNA]</scope>
    <source>
        <strain evidence="8 9">DSM 13497</strain>
    </source>
</reference>
<dbReference type="EMBL" id="CP018099">
    <property type="protein sequence ID" value="APF17789.1"/>
    <property type="molecule type" value="Genomic_DNA"/>
</dbReference>
<dbReference type="Pfam" id="PF01103">
    <property type="entry name" value="Omp85"/>
    <property type="match status" value="1"/>
</dbReference>
<dbReference type="Proteomes" id="UP000183868">
    <property type="component" value="Chromosome"/>
</dbReference>
<feature type="chain" id="PRO_5009695424" evidence="5">
    <location>
        <begin position="28"/>
        <end position="633"/>
    </location>
</feature>
<evidence type="ECO:0000256" key="5">
    <source>
        <dbReference type="SAM" id="SignalP"/>
    </source>
</evidence>
<name>H1XWM3_CALAY</name>
<evidence type="ECO:0000313" key="7">
    <source>
        <dbReference type="EMBL" id="APF17789.1"/>
    </source>
</evidence>
<gene>
    <name evidence="7" type="ORF">Cabys_1040</name>
    <name evidence="8" type="ORF">Calab_2251</name>
</gene>
<keyword evidence="9" id="KW-1185">Reference proteome</keyword>
<dbReference type="Pfam" id="PF07244">
    <property type="entry name" value="POTRA"/>
    <property type="match status" value="3"/>
</dbReference>
<evidence type="ECO:0000313" key="8">
    <source>
        <dbReference type="EMBL" id="EHO41861.1"/>
    </source>
</evidence>
<dbReference type="STRING" id="880073.Cabys_1040"/>
<dbReference type="Proteomes" id="UP000004671">
    <property type="component" value="Chromosome"/>
</dbReference>
<evidence type="ECO:0000259" key="6">
    <source>
        <dbReference type="PROSITE" id="PS51779"/>
    </source>
</evidence>
<comment type="subcellular location">
    <subcellularLocation>
        <location evidence="1">Membrane</location>
    </subcellularLocation>
</comment>
<keyword evidence="3" id="KW-0812">Transmembrane</keyword>
<dbReference type="AlphaFoldDB" id="H1XWM3"/>
<dbReference type="GO" id="GO:0019867">
    <property type="term" value="C:outer membrane"/>
    <property type="evidence" value="ECO:0007669"/>
    <property type="project" value="InterPro"/>
</dbReference>
<proteinExistence type="predicted"/>
<evidence type="ECO:0000313" key="9">
    <source>
        <dbReference type="Proteomes" id="UP000004671"/>
    </source>
</evidence>
<dbReference type="eggNOG" id="COG4775">
    <property type="taxonomic scope" value="Bacteria"/>
</dbReference>
<evidence type="ECO:0000256" key="4">
    <source>
        <dbReference type="ARBA" id="ARBA00023136"/>
    </source>
</evidence>
<feature type="signal peptide" evidence="5">
    <location>
        <begin position="1"/>
        <end position="27"/>
    </location>
</feature>
<dbReference type="InterPro" id="IPR034746">
    <property type="entry name" value="POTRA"/>
</dbReference>
<dbReference type="HOGENOM" id="CLU_007664_1_0_0"/>
<keyword evidence="4" id="KW-0472">Membrane</keyword>
<dbReference type="Gene3D" id="2.40.160.50">
    <property type="entry name" value="membrane protein fhac: a member of the omp85/tpsb transporter family"/>
    <property type="match status" value="1"/>
</dbReference>
<protein>
    <submittedName>
        <fullName evidence="7">Outer membrane protein assembly complex, YaeT protein</fullName>
    </submittedName>
    <submittedName>
        <fullName evidence="8">Surface antigen (D15)</fullName>
    </submittedName>
</protein>
<evidence type="ECO:0000313" key="10">
    <source>
        <dbReference type="Proteomes" id="UP000183868"/>
    </source>
</evidence>
<dbReference type="InParanoid" id="H1XWM3"/>
<dbReference type="PROSITE" id="PS51779">
    <property type="entry name" value="POTRA"/>
    <property type="match status" value="1"/>
</dbReference>